<keyword evidence="2" id="KW-1185">Reference proteome</keyword>
<evidence type="ECO:0008006" key="3">
    <source>
        <dbReference type="Google" id="ProtNLM"/>
    </source>
</evidence>
<gene>
    <name evidence="1" type="ORF">HORIV_37240</name>
</gene>
<sequence length="73" mass="8018">MAHALRSRDQALSRTREAALRNEQVLAVATQAAGTAHELGTPLSTMAVLLKEMQADAPPIRRSTRTSIYFVNR</sequence>
<proteinExistence type="predicted"/>
<accession>A0ABN5WXH6</accession>
<organism evidence="1 2">
    <name type="scientific">Vreelandella olivaria</name>
    <dbReference type="NCBI Taxonomy" id="390919"/>
    <lineage>
        <taxon>Bacteria</taxon>
        <taxon>Pseudomonadati</taxon>
        <taxon>Pseudomonadota</taxon>
        <taxon>Gammaproteobacteria</taxon>
        <taxon>Oceanospirillales</taxon>
        <taxon>Halomonadaceae</taxon>
        <taxon>Vreelandella</taxon>
    </lineage>
</organism>
<dbReference type="Proteomes" id="UP000289555">
    <property type="component" value="Chromosome"/>
</dbReference>
<evidence type="ECO:0000313" key="1">
    <source>
        <dbReference type="EMBL" id="BBI51303.1"/>
    </source>
</evidence>
<name>A0ABN5WXH6_9GAMM</name>
<reference evidence="2" key="1">
    <citation type="journal article" date="2019" name="Microbiol. Resour. Announc.">
        <title>Complete Genome Sequence of Halomonas olivaria, a Moderately Halophilic Bacterium Isolated from Olive Processing Effluents, Obtained by Nanopore Sequencing.</title>
        <authorList>
            <person name="Nagata S."/>
            <person name="Ii K.M."/>
            <person name="Tsukimi T."/>
            <person name="Miura M.C."/>
            <person name="Galipon J."/>
            <person name="Arakawa K."/>
        </authorList>
    </citation>
    <scope>NUCLEOTIDE SEQUENCE [LARGE SCALE GENOMIC DNA]</scope>
    <source>
        <strain evidence="2">TYRC17</strain>
    </source>
</reference>
<protein>
    <recommendedName>
        <fullName evidence="3">Signal transduction histidine kinase dimerisation/phosphoacceptor domain-containing protein</fullName>
    </recommendedName>
</protein>
<evidence type="ECO:0000313" key="2">
    <source>
        <dbReference type="Proteomes" id="UP000289555"/>
    </source>
</evidence>
<dbReference type="EMBL" id="AP019416">
    <property type="protein sequence ID" value="BBI51303.1"/>
    <property type="molecule type" value="Genomic_DNA"/>
</dbReference>